<evidence type="ECO:0000313" key="2">
    <source>
        <dbReference type="EMBL" id="MBF1657240.1"/>
    </source>
</evidence>
<proteinExistence type="predicted"/>
<gene>
    <name evidence="2" type="ORF">HXO61_04850</name>
</gene>
<sequence length="110" mass="11996">MSRSTFVRALSAIGVAAALSVGVAVPAAHADFHAYDHVGLRGELTRSGFSNFIDVPDNMLSSAANWTGGRLKGVNTNWWGYNNTFHLNRGQVLYYVGDNNNDTTDYVVSW</sequence>
<dbReference type="RefSeq" id="WP_303944547.1">
    <property type="nucleotide sequence ID" value="NZ_JABZXO010000009.1"/>
</dbReference>
<organism evidence="2 3">
    <name type="scientific">Rothia mucilaginosa</name>
    <dbReference type="NCBI Taxonomy" id="43675"/>
    <lineage>
        <taxon>Bacteria</taxon>
        <taxon>Bacillati</taxon>
        <taxon>Actinomycetota</taxon>
        <taxon>Actinomycetes</taxon>
        <taxon>Micrococcales</taxon>
        <taxon>Micrococcaceae</taxon>
        <taxon>Rothia</taxon>
    </lineage>
</organism>
<dbReference type="InterPro" id="IPR006311">
    <property type="entry name" value="TAT_signal"/>
</dbReference>
<dbReference type="EMBL" id="JABZXO010000009">
    <property type="protein sequence ID" value="MBF1657240.1"/>
    <property type="molecule type" value="Genomic_DNA"/>
</dbReference>
<feature type="signal peptide" evidence="1">
    <location>
        <begin position="1"/>
        <end position="30"/>
    </location>
</feature>
<protein>
    <recommendedName>
        <fullName evidence="4">Acyl-CoA dehydrogenase</fullName>
    </recommendedName>
</protein>
<evidence type="ECO:0000313" key="3">
    <source>
        <dbReference type="Proteomes" id="UP000770330"/>
    </source>
</evidence>
<name>A0A930PM65_9MICC</name>
<dbReference type="Proteomes" id="UP000770330">
    <property type="component" value="Unassembled WGS sequence"/>
</dbReference>
<feature type="chain" id="PRO_5036996798" description="Acyl-CoA dehydrogenase" evidence="1">
    <location>
        <begin position="31"/>
        <end position="110"/>
    </location>
</feature>
<evidence type="ECO:0008006" key="4">
    <source>
        <dbReference type="Google" id="ProtNLM"/>
    </source>
</evidence>
<keyword evidence="1" id="KW-0732">Signal</keyword>
<dbReference type="PROSITE" id="PS51318">
    <property type="entry name" value="TAT"/>
    <property type="match status" value="1"/>
</dbReference>
<dbReference type="AlphaFoldDB" id="A0A930PM65"/>
<evidence type="ECO:0000256" key="1">
    <source>
        <dbReference type="SAM" id="SignalP"/>
    </source>
</evidence>
<accession>A0A930PM65</accession>
<comment type="caution">
    <text evidence="2">The sequence shown here is derived from an EMBL/GenBank/DDBJ whole genome shotgun (WGS) entry which is preliminary data.</text>
</comment>
<reference evidence="2" key="1">
    <citation type="submission" date="2020-04" db="EMBL/GenBank/DDBJ databases">
        <title>Deep metagenomics examines the oral microbiome during advanced dental caries in children, revealing novel taxa and co-occurrences with host molecules.</title>
        <authorList>
            <person name="Baker J.L."/>
            <person name="Morton J.T."/>
            <person name="Dinis M."/>
            <person name="Alvarez R."/>
            <person name="Tran N.C."/>
            <person name="Knight R."/>
            <person name="Edlund A."/>
        </authorList>
    </citation>
    <scope>NUCLEOTIDE SEQUENCE</scope>
    <source>
        <strain evidence="2">JCVI_39_bin.18</strain>
    </source>
</reference>